<dbReference type="PANTHER" id="PTHR23101:SF104">
    <property type="entry name" value="PROTEIN SPRINT"/>
    <property type="match status" value="1"/>
</dbReference>
<comment type="similarity">
    <text evidence="1">Belongs to the RIN (Ras interaction/interference) family.</text>
</comment>
<dbReference type="GO" id="GO:0016192">
    <property type="term" value="P:vesicle-mediated transport"/>
    <property type="evidence" value="ECO:0007669"/>
    <property type="project" value="InterPro"/>
</dbReference>
<dbReference type="SMART" id="SM00252">
    <property type="entry name" value="SH2"/>
    <property type="match status" value="1"/>
</dbReference>
<feature type="domain" description="Ras-associating" evidence="8">
    <location>
        <begin position="1446"/>
        <end position="1534"/>
    </location>
</feature>
<feature type="region of interest" description="Disordered" evidence="5">
    <location>
        <begin position="658"/>
        <end position="725"/>
    </location>
</feature>
<feature type="compositionally biased region" description="Basic and acidic residues" evidence="5">
    <location>
        <begin position="889"/>
        <end position="904"/>
    </location>
</feature>
<reference evidence="10" key="1">
    <citation type="submission" date="2021-12" db="EMBL/GenBank/DDBJ databases">
        <authorList>
            <person name="Martin H S."/>
        </authorList>
    </citation>
    <scope>NUCLEOTIDE SEQUENCE</scope>
</reference>
<dbReference type="PROSITE" id="PS51205">
    <property type="entry name" value="VPS9"/>
    <property type="match status" value="1"/>
</dbReference>
<feature type="non-terminal residue" evidence="10">
    <location>
        <position position="1547"/>
    </location>
</feature>
<evidence type="ECO:0008006" key="12">
    <source>
        <dbReference type="Google" id="ProtNLM"/>
    </source>
</evidence>
<dbReference type="Pfam" id="PF00017">
    <property type="entry name" value="SH2"/>
    <property type="match status" value="1"/>
</dbReference>
<protein>
    <recommendedName>
        <fullName evidence="12">Protein sprint</fullName>
    </recommendedName>
</protein>
<feature type="compositionally biased region" description="Polar residues" evidence="5">
    <location>
        <begin position="421"/>
        <end position="436"/>
    </location>
</feature>
<evidence type="ECO:0000313" key="10">
    <source>
        <dbReference type="EMBL" id="CAH0726960.1"/>
    </source>
</evidence>
<dbReference type="PRINTS" id="PR00401">
    <property type="entry name" value="SH2DOMAIN"/>
</dbReference>
<feature type="compositionally biased region" description="Low complexity" evidence="5">
    <location>
        <begin position="694"/>
        <end position="706"/>
    </location>
</feature>
<feature type="compositionally biased region" description="Polar residues" evidence="5">
    <location>
        <begin position="403"/>
        <end position="413"/>
    </location>
</feature>
<dbReference type="Pfam" id="PF23268">
    <property type="entry name" value="RIN1"/>
    <property type="match status" value="1"/>
</dbReference>
<dbReference type="GO" id="GO:0005829">
    <property type="term" value="C:cytosol"/>
    <property type="evidence" value="ECO:0007669"/>
    <property type="project" value="TreeGrafter"/>
</dbReference>
<feature type="compositionally biased region" description="Polar residues" evidence="5">
    <location>
        <begin position="324"/>
        <end position="344"/>
    </location>
</feature>
<evidence type="ECO:0000256" key="2">
    <source>
        <dbReference type="ARBA" id="ARBA00022468"/>
    </source>
</evidence>
<dbReference type="GO" id="GO:0005096">
    <property type="term" value="F:GTPase activator activity"/>
    <property type="evidence" value="ECO:0007669"/>
    <property type="project" value="UniProtKB-KW"/>
</dbReference>
<dbReference type="Pfam" id="PF02204">
    <property type="entry name" value="VPS9"/>
    <property type="match status" value="1"/>
</dbReference>
<dbReference type="Gene3D" id="3.30.505.10">
    <property type="entry name" value="SH2 domain"/>
    <property type="match status" value="1"/>
</dbReference>
<dbReference type="InterPro" id="IPR037191">
    <property type="entry name" value="VPS9_dom_sf"/>
</dbReference>
<feature type="region of interest" description="Disordered" evidence="5">
    <location>
        <begin position="889"/>
        <end position="908"/>
    </location>
</feature>
<dbReference type="OrthoDB" id="21085at2759"/>
<dbReference type="GO" id="GO:0030139">
    <property type="term" value="C:endocytic vesicle"/>
    <property type="evidence" value="ECO:0007669"/>
    <property type="project" value="TreeGrafter"/>
</dbReference>
<keyword evidence="6" id="KW-0472">Membrane</keyword>
<feature type="region of interest" description="Disordered" evidence="5">
    <location>
        <begin position="568"/>
        <end position="597"/>
    </location>
</feature>
<evidence type="ECO:0000259" key="8">
    <source>
        <dbReference type="PROSITE" id="PS50200"/>
    </source>
</evidence>
<dbReference type="SUPFAM" id="SSF55550">
    <property type="entry name" value="SH2 domain"/>
    <property type="match status" value="1"/>
</dbReference>
<evidence type="ECO:0000256" key="1">
    <source>
        <dbReference type="ARBA" id="ARBA00006919"/>
    </source>
</evidence>
<dbReference type="SUPFAM" id="SSF109993">
    <property type="entry name" value="VPS9 domain"/>
    <property type="match status" value="1"/>
</dbReference>
<keyword evidence="6" id="KW-1133">Transmembrane helix</keyword>
<dbReference type="GO" id="GO:0031267">
    <property type="term" value="F:small GTPase binding"/>
    <property type="evidence" value="ECO:0007669"/>
    <property type="project" value="TreeGrafter"/>
</dbReference>
<dbReference type="SMART" id="SM00167">
    <property type="entry name" value="VPS9"/>
    <property type="match status" value="1"/>
</dbReference>
<feature type="compositionally biased region" description="Polar residues" evidence="5">
    <location>
        <begin position="658"/>
        <end position="682"/>
    </location>
</feature>
<gene>
    <name evidence="10" type="ORF">BINO364_LOCUS12361</name>
</gene>
<feature type="domain" description="SH2" evidence="7">
    <location>
        <begin position="177"/>
        <end position="272"/>
    </location>
</feature>
<feature type="transmembrane region" description="Helical" evidence="6">
    <location>
        <begin position="7"/>
        <end position="27"/>
    </location>
</feature>
<feature type="region of interest" description="Disordered" evidence="5">
    <location>
        <begin position="32"/>
        <end position="161"/>
    </location>
</feature>
<feature type="compositionally biased region" description="Basic and acidic residues" evidence="5">
    <location>
        <begin position="35"/>
        <end position="49"/>
    </location>
</feature>
<keyword evidence="2" id="KW-0343">GTPase activation</keyword>
<feature type="domain" description="VPS9" evidence="9">
    <location>
        <begin position="1288"/>
        <end position="1427"/>
    </location>
</feature>
<dbReference type="InterPro" id="IPR003123">
    <property type="entry name" value="VPS9"/>
</dbReference>
<dbReference type="SMART" id="SM00314">
    <property type="entry name" value="RA"/>
    <property type="match status" value="1"/>
</dbReference>
<name>A0A8J9YHL6_9NEOP</name>
<evidence type="ECO:0000256" key="4">
    <source>
        <dbReference type="SAM" id="Coils"/>
    </source>
</evidence>
<keyword evidence="11" id="KW-1185">Reference proteome</keyword>
<proteinExistence type="inferred from homology"/>
<dbReference type="PROSITE" id="PS50001">
    <property type="entry name" value="SH2"/>
    <property type="match status" value="1"/>
</dbReference>
<dbReference type="GO" id="GO:0005085">
    <property type="term" value="F:guanyl-nucleotide exchange factor activity"/>
    <property type="evidence" value="ECO:0007669"/>
    <property type="project" value="InterPro"/>
</dbReference>
<dbReference type="InterPro" id="IPR000980">
    <property type="entry name" value="SH2"/>
</dbReference>
<feature type="coiled-coil region" evidence="4">
    <location>
        <begin position="855"/>
        <end position="882"/>
    </location>
</feature>
<evidence type="ECO:0000313" key="11">
    <source>
        <dbReference type="Proteomes" id="UP000838878"/>
    </source>
</evidence>
<feature type="region of interest" description="Disordered" evidence="5">
    <location>
        <begin position="981"/>
        <end position="1006"/>
    </location>
</feature>
<dbReference type="CDD" id="cd00173">
    <property type="entry name" value="SH2"/>
    <property type="match status" value="1"/>
</dbReference>
<evidence type="ECO:0000256" key="6">
    <source>
        <dbReference type="SAM" id="Phobius"/>
    </source>
</evidence>
<sequence>MKTSSTDLLLISNIVVTIIPFINATFLEPHLQGVRRRDSRSSDSEHDERSTEDDERSLIRSSPRTRLPPPPPPPPDDEPPPMKPREFFERLQSQAMREAQDRKQRRDLKETSHLLRPIDAEGSLGDSLSQSRESLSSDGEGAKGDCSSVGSSGSESEEQPPCDIGLLERLIRTHPVWFLPGIQRAGAFHLLQGKEEGNFVVRQSSQPDTMAISVRLPADKGPYIEHYLIQSTSGRIGLETSHNRFDNIPELIAHYSQCCDELPVQLQLPKPLREAKSRHQLSSLALLGQEFWGYPMANPKNNPNNLLSPCQLANGVVPMAVTPSDTGSSLSSFNASTLTNSREQILSPDKDQNVILKMSPVDTSSSPPSQSQSLSTFKGRTAPSPPAKPTGSFVRAPRPTPPNTLNLISSTAHITHPHTFPTANNHSPTHSNNVKTTPPPPPPRWAKPPFSKVSLSPKSEALTFSPINKANGNITVTTTVTFSVNNTQIHNHQINESIQSDRLQLTLASNAIKNNNAEAGFNAMDAVKSITNSNGDMQNMMHRLTPEGECISTMTASLHGSFKRQIAEQNSTEVESPLESQSHTNTSDSVDPIANSLTKSSNAFTSNQLVSPNGTNSVTSGIFSPTSQINSPVSNDTISSKSGVFSPISQTNKSEIFSPISRSSPLSNKNVFSPTSNNSLMSPVTGKDREKVVTPNTNTTSSTPSGRSRRSKHSMRKESRHYQESDILESPGVYYRSSLMDKVSDYEDIWGPESNNCSTFKPPKSDNDSANLNNGIMKSKRPDLLPDTLPKLNAAKSTQSILEKENMIILNSMESLNEKKNLSESSLKKSFNGSSEIIATTNSKGEIVAKRPDKLNIAMNMNKKLTEEIEAALKIRESHTIESMETVKLEDDCGKGDESEKEHAGSPFYADPVDAIKEAALLPPVQRRKLLRSGVNVSQRYSEPPTQSHPYYPLRDMHSIEELSPSSPNTSTSVDNLVSLRSKPKMKPVEPPRVAAKPPSGKNENTWAVDSSWQFINKNDEGSNSENGTFPSLAEQESRLGVDDAAQHLTVHQVVAQRFPELHLNAEPAALAEEIRSPPRASCYDNVHDLRPLSEQASDDGTVFSEPWDSSQWDGLIPPSNLQQNYENDEPCEWESPMPRRGNAVTRAKSFRDRLDPLLAAGRVRALRGGRTSRGTGAALRAYALHLAQDKSTTFAQNVDNFIACTLDSKETCPQVMMRNMRQFMSGMKNYLVKHGEREFEKEVEKERLKLKSTEFLNLDAILEGVMHRLVVRPLRSKLYSLLASWHSADVRQLHAAIERAQHATPLQLGIKESTKVPSSAVLSVISKHFLKMQEADSPLDKLENLLAAISVMFNAIRGERTLGADDLLPVLAWTVARCRLVCAELEAELMAGLLPAALLAGEGGYYLTALFSAVAVLKRLAPDSGPDSTAPWRRGSSESTREGCNVAVVRVALPDECRGSIRRVALPCRPGARARDLCRALAHAAAITNPQDYALFALHDGQETMLNENDCPQEVMSEKSGQNFILAYKRIDAKIAWPQQALLSYP</sequence>
<dbReference type="PANTHER" id="PTHR23101">
    <property type="entry name" value="RAB GDP/GTP EXCHANGE FACTOR"/>
    <property type="match status" value="1"/>
</dbReference>
<dbReference type="PROSITE" id="PS50200">
    <property type="entry name" value="RA"/>
    <property type="match status" value="1"/>
</dbReference>
<dbReference type="Pfam" id="PF00788">
    <property type="entry name" value="RA"/>
    <property type="match status" value="1"/>
</dbReference>
<feature type="compositionally biased region" description="Basic and acidic residues" evidence="5">
    <location>
        <begin position="98"/>
        <end position="119"/>
    </location>
</feature>
<evidence type="ECO:0000259" key="7">
    <source>
        <dbReference type="PROSITE" id="PS50001"/>
    </source>
</evidence>
<dbReference type="Proteomes" id="UP000838878">
    <property type="component" value="Chromosome 6"/>
</dbReference>
<evidence type="ECO:0000259" key="9">
    <source>
        <dbReference type="PROSITE" id="PS51205"/>
    </source>
</evidence>
<keyword evidence="4" id="KW-0175">Coiled coil</keyword>
<accession>A0A8J9YHL6</accession>
<evidence type="ECO:0000256" key="3">
    <source>
        <dbReference type="PROSITE-ProRule" id="PRU00191"/>
    </source>
</evidence>
<dbReference type="InterPro" id="IPR000159">
    <property type="entry name" value="RA_dom"/>
</dbReference>
<keyword evidence="3" id="KW-0727">SH2 domain</keyword>
<organism evidence="10 11">
    <name type="scientific">Brenthis ino</name>
    <name type="common">lesser marbled fritillary</name>
    <dbReference type="NCBI Taxonomy" id="405034"/>
    <lineage>
        <taxon>Eukaryota</taxon>
        <taxon>Metazoa</taxon>
        <taxon>Ecdysozoa</taxon>
        <taxon>Arthropoda</taxon>
        <taxon>Hexapoda</taxon>
        <taxon>Insecta</taxon>
        <taxon>Pterygota</taxon>
        <taxon>Neoptera</taxon>
        <taxon>Endopterygota</taxon>
        <taxon>Lepidoptera</taxon>
        <taxon>Glossata</taxon>
        <taxon>Ditrysia</taxon>
        <taxon>Papilionoidea</taxon>
        <taxon>Nymphalidae</taxon>
        <taxon>Heliconiinae</taxon>
        <taxon>Argynnini</taxon>
        <taxon>Brenthis</taxon>
    </lineage>
</organism>
<dbReference type="EMBL" id="OV170226">
    <property type="protein sequence ID" value="CAH0726960.1"/>
    <property type="molecule type" value="Genomic_DNA"/>
</dbReference>
<feature type="compositionally biased region" description="Low complexity" evidence="5">
    <location>
        <begin position="364"/>
        <end position="375"/>
    </location>
</feature>
<keyword evidence="6" id="KW-0812">Transmembrane</keyword>
<evidence type="ECO:0000256" key="5">
    <source>
        <dbReference type="SAM" id="MobiDB-lite"/>
    </source>
</evidence>
<dbReference type="InterPro" id="IPR036860">
    <property type="entry name" value="SH2_dom_sf"/>
</dbReference>
<dbReference type="GO" id="GO:0007165">
    <property type="term" value="P:signal transduction"/>
    <property type="evidence" value="ECO:0007669"/>
    <property type="project" value="InterPro"/>
</dbReference>
<dbReference type="InterPro" id="IPR045046">
    <property type="entry name" value="Vps9-like"/>
</dbReference>
<feature type="compositionally biased region" description="Low complexity" evidence="5">
    <location>
        <begin position="125"/>
        <end position="139"/>
    </location>
</feature>
<dbReference type="Gene3D" id="1.20.1050.80">
    <property type="entry name" value="VPS9 domain"/>
    <property type="match status" value="1"/>
</dbReference>
<feature type="region of interest" description="Disordered" evidence="5">
    <location>
        <begin position="324"/>
        <end position="442"/>
    </location>
</feature>